<reference evidence="2" key="2">
    <citation type="submission" date="2025-09" db="UniProtKB">
        <authorList>
            <consortium name="Ensembl"/>
        </authorList>
    </citation>
    <scope>IDENTIFICATION</scope>
</reference>
<dbReference type="InterPro" id="IPR043504">
    <property type="entry name" value="Peptidase_S1_PA_chymotrypsin"/>
</dbReference>
<organism evidence="2 3">
    <name type="scientific">Salmo trutta</name>
    <name type="common">Brown trout</name>
    <dbReference type="NCBI Taxonomy" id="8032"/>
    <lineage>
        <taxon>Eukaryota</taxon>
        <taxon>Metazoa</taxon>
        <taxon>Chordata</taxon>
        <taxon>Craniata</taxon>
        <taxon>Vertebrata</taxon>
        <taxon>Euteleostomi</taxon>
        <taxon>Actinopterygii</taxon>
        <taxon>Neopterygii</taxon>
        <taxon>Teleostei</taxon>
        <taxon>Protacanthopterygii</taxon>
        <taxon>Salmoniformes</taxon>
        <taxon>Salmonidae</taxon>
        <taxon>Salmoninae</taxon>
        <taxon>Salmo</taxon>
    </lineage>
</organism>
<name>A0A673ZA34_SALTR</name>
<dbReference type="SUPFAM" id="SSF50494">
    <property type="entry name" value="Trypsin-like serine proteases"/>
    <property type="match status" value="1"/>
</dbReference>
<proteinExistence type="predicted"/>
<dbReference type="AlphaFoldDB" id="A0A673ZA34"/>
<reference evidence="2" key="1">
    <citation type="submission" date="2025-08" db="UniProtKB">
        <authorList>
            <consortium name="Ensembl"/>
        </authorList>
    </citation>
    <scope>IDENTIFICATION</scope>
</reference>
<evidence type="ECO:0000259" key="1">
    <source>
        <dbReference type="Pfam" id="PF00089"/>
    </source>
</evidence>
<accession>A0A673ZA34</accession>
<evidence type="ECO:0000313" key="2">
    <source>
        <dbReference type="Ensembl" id="ENSSTUP00000043066.1"/>
    </source>
</evidence>
<protein>
    <recommendedName>
        <fullName evidence="1">Peptidase S1 domain-containing protein</fullName>
    </recommendedName>
</protein>
<dbReference type="PANTHER" id="PTHR24257">
    <property type="entry name" value="CHYMOTRYPSIN-LIKE ELASTASE FAMILY MEMBER"/>
    <property type="match status" value="1"/>
</dbReference>
<dbReference type="InParanoid" id="A0A673ZA34"/>
<dbReference type="Gene3D" id="2.40.10.10">
    <property type="entry name" value="Trypsin-like serine proteases"/>
    <property type="match status" value="1"/>
</dbReference>
<feature type="domain" description="Peptidase S1" evidence="1">
    <location>
        <begin position="17"/>
        <end position="68"/>
    </location>
</feature>
<dbReference type="GeneTree" id="ENSGT01030000234528"/>
<dbReference type="Ensembl" id="ENSSTUT00000044962.1">
    <property type="protein sequence ID" value="ENSSTUP00000043066.1"/>
    <property type="gene ID" value="ENSSTUG00000018204.1"/>
</dbReference>
<dbReference type="InterPro" id="IPR050850">
    <property type="entry name" value="Peptidase_S1_Elastase_sf"/>
</dbReference>
<dbReference type="PANTHER" id="PTHR24257:SF17">
    <property type="match status" value="1"/>
</dbReference>
<dbReference type="Proteomes" id="UP000472277">
    <property type="component" value="Chromosome 16"/>
</dbReference>
<dbReference type="Pfam" id="PF00089">
    <property type="entry name" value="Trypsin"/>
    <property type="match status" value="1"/>
</dbReference>
<dbReference type="GO" id="GO:0005615">
    <property type="term" value="C:extracellular space"/>
    <property type="evidence" value="ECO:0007669"/>
    <property type="project" value="TreeGrafter"/>
</dbReference>
<keyword evidence="3" id="KW-1185">Reference proteome</keyword>
<dbReference type="GO" id="GO:0006508">
    <property type="term" value="P:proteolysis"/>
    <property type="evidence" value="ECO:0007669"/>
    <property type="project" value="InterPro"/>
</dbReference>
<sequence length="95" mass="10664">MEYLHRRTEAHYQQPSLLCSNDSGGPLNCLGKGQCQVHGVISFVSGFGCNTNCKPTIFTRVSAYISWMNGVSLSRDRKVFFGIEMNMGNSYRLSY</sequence>
<dbReference type="InterPro" id="IPR001254">
    <property type="entry name" value="Trypsin_dom"/>
</dbReference>
<dbReference type="GO" id="GO:0004252">
    <property type="term" value="F:serine-type endopeptidase activity"/>
    <property type="evidence" value="ECO:0007669"/>
    <property type="project" value="InterPro"/>
</dbReference>
<dbReference type="InterPro" id="IPR009003">
    <property type="entry name" value="Peptidase_S1_PA"/>
</dbReference>
<evidence type="ECO:0000313" key="3">
    <source>
        <dbReference type="Proteomes" id="UP000472277"/>
    </source>
</evidence>